<reference evidence="2 3" key="1">
    <citation type="journal article" date="2019" name="Int. J. Syst. Evol. Microbiol.">
        <title>The Global Catalogue of Microorganisms (GCM) 10K type strain sequencing project: providing services to taxonomists for standard genome sequencing and annotation.</title>
        <authorList>
            <consortium name="The Broad Institute Genomics Platform"/>
            <consortium name="The Broad Institute Genome Sequencing Center for Infectious Disease"/>
            <person name="Wu L."/>
            <person name="Ma J."/>
        </authorList>
    </citation>
    <scope>NUCLEOTIDE SEQUENCE [LARGE SCALE GENOMIC DNA]</scope>
    <source>
        <strain evidence="2 3">JCM 15313</strain>
    </source>
</reference>
<evidence type="ECO:0000313" key="3">
    <source>
        <dbReference type="Proteomes" id="UP001501585"/>
    </source>
</evidence>
<proteinExistence type="predicted"/>
<evidence type="ECO:0000313" key="2">
    <source>
        <dbReference type="EMBL" id="GAA2009388.1"/>
    </source>
</evidence>
<dbReference type="Pfam" id="PF03559">
    <property type="entry name" value="Hexose_dehydrat"/>
    <property type="match status" value="2"/>
</dbReference>
<dbReference type="EMBL" id="BAAAPC010000020">
    <property type="protein sequence ID" value="GAA2009388.1"/>
    <property type="molecule type" value="Genomic_DNA"/>
</dbReference>
<protein>
    <submittedName>
        <fullName evidence="2">NDP-hexose 2,3-dehydratase family protein</fullName>
    </submittedName>
</protein>
<evidence type="ECO:0000259" key="1">
    <source>
        <dbReference type="Pfam" id="PF03559"/>
    </source>
</evidence>
<keyword evidence="3" id="KW-1185">Reference proteome</keyword>
<accession>A0ABN2TIZ6</accession>
<sequence length="431" mass="48349">MRLDELDQWNIDPGTGNVGHDSGRFFTIEGLRAHRPGGPVERWTQPIIRQPEIGILGILVKEFDGVPHCLMQAKVEPGNFNGVQLSPTVQATRSNYTRVHKGRAVPYLEYFRDAGRHRVLADVLQSEQGTWFYQKRNRNMVVEVTEDVEVLDEFCWVSAGQLHLLLTHPDLVNMDSRTVMGCMPMRAADPATGAPDPRADDGGLRASVARSTAEASDARFARTLQWITDVRTHTDMWADLIPLNQVTGWELADGLVRHTDGLFFEIIGVGITTGGREVRRWTQPLLYPKGTGLAAFFVRRVEGVLEVLVHAHVEPGLMDVLELGPTVQCTVDNHAHLPEERRPRFLDAALNADPAAIRFDTLLSEEGGRFHHARTRYLVVETTEDRTVDAGPEHRWMTLREMSLLMRHSNYVNVEARTLVACLHSLLKGNG</sequence>
<dbReference type="InterPro" id="IPR005212">
    <property type="entry name" value="EvaA-like"/>
</dbReference>
<feature type="domain" description="dTDP-4-dehydro-6-deoxy-alpha-D-glucopyranose 2,3-dehydratase" evidence="1">
    <location>
        <begin position="2"/>
        <end position="183"/>
    </location>
</feature>
<name>A0ABN2TIZ6_9ACTN</name>
<gene>
    <name evidence="2" type="ORF">GCM10009799_41560</name>
</gene>
<dbReference type="RefSeq" id="WP_344108556.1">
    <property type="nucleotide sequence ID" value="NZ_BAAAPC010000020.1"/>
</dbReference>
<comment type="caution">
    <text evidence="2">The sequence shown here is derived from an EMBL/GenBank/DDBJ whole genome shotgun (WGS) entry which is preliminary data.</text>
</comment>
<organism evidence="2 3">
    <name type="scientific">Nocardiopsis rhodophaea</name>
    <dbReference type="NCBI Taxonomy" id="280238"/>
    <lineage>
        <taxon>Bacteria</taxon>
        <taxon>Bacillati</taxon>
        <taxon>Actinomycetota</taxon>
        <taxon>Actinomycetes</taxon>
        <taxon>Streptosporangiales</taxon>
        <taxon>Nocardiopsidaceae</taxon>
        <taxon>Nocardiopsis</taxon>
    </lineage>
</organism>
<dbReference type="InterPro" id="IPR038153">
    <property type="entry name" value="EvaA-like_sf"/>
</dbReference>
<dbReference type="Proteomes" id="UP001501585">
    <property type="component" value="Unassembled WGS sequence"/>
</dbReference>
<feature type="domain" description="dTDP-4-dehydro-6-deoxy-alpha-D-glucopyranose 2,3-dehydratase" evidence="1">
    <location>
        <begin position="222"/>
        <end position="423"/>
    </location>
</feature>
<dbReference type="Gene3D" id="3.90.79.40">
    <property type="entry name" value="EvaA sugar 2,3-dehydratase subunit"/>
    <property type="match status" value="2"/>
</dbReference>